<dbReference type="EMBL" id="CAJNIZ010008402">
    <property type="protein sequence ID" value="CAE7266921.1"/>
    <property type="molecule type" value="Genomic_DNA"/>
</dbReference>
<comment type="caution">
    <text evidence="1">The sequence shown here is derived from an EMBL/GenBank/DDBJ whole genome shotgun (WGS) entry which is preliminary data.</text>
</comment>
<proteinExistence type="predicted"/>
<dbReference type="SUPFAM" id="SSF48371">
    <property type="entry name" value="ARM repeat"/>
    <property type="match status" value="1"/>
</dbReference>
<sequence>MWGQDLGDLPAGLARAAIDSRAEPAARLAALESLMQLLNAQGFCKPPSMDDSEAHSELEIHAVAVLASLLAELPSPQATEWWAEVIDEEAEAEESADHADKSRAEEALLQEALDDACRLVQRGGQVCFRLHEAAVQLMQTEAWQAKHGALLLLLRLAIRDPEDAQAVETQAAQEASEAALSCFSNTSPRVRWAALEVWARLLRAGCTAPVDLLGQAPEPLLKLCNDIYTRVRRRGLLVLLFCVGAAPFAVAPLGEKIFRYVLIPQASGDDDSREACRQIAEHLALAKDVPGGYTDEQWHHLEALVTRAS</sequence>
<evidence type="ECO:0000313" key="1">
    <source>
        <dbReference type="EMBL" id="CAE7266921.1"/>
    </source>
</evidence>
<dbReference type="InterPro" id="IPR016024">
    <property type="entry name" value="ARM-type_fold"/>
</dbReference>
<protein>
    <submittedName>
        <fullName evidence="1">UFGT protein</fullName>
    </submittedName>
</protein>
<dbReference type="InterPro" id="IPR011989">
    <property type="entry name" value="ARM-like"/>
</dbReference>
<name>A0A812MFB8_SYMPI</name>
<keyword evidence="2" id="KW-1185">Reference proteome</keyword>
<dbReference type="Gene3D" id="1.25.10.10">
    <property type="entry name" value="Leucine-rich Repeat Variant"/>
    <property type="match status" value="1"/>
</dbReference>
<gene>
    <name evidence="1" type="primary">UFGT</name>
    <name evidence="1" type="ORF">SPIL2461_LOCUS5778</name>
</gene>
<dbReference type="AlphaFoldDB" id="A0A812MFB8"/>
<reference evidence="1" key="1">
    <citation type="submission" date="2021-02" db="EMBL/GenBank/DDBJ databases">
        <authorList>
            <person name="Dougan E. K."/>
            <person name="Rhodes N."/>
            <person name="Thang M."/>
            <person name="Chan C."/>
        </authorList>
    </citation>
    <scope>NUCLEOTIDE SEQUENCE</scope>
</reference>
<dbReference type="OrthoDB" id="425044at2759"/>
<dbReference type="Proteomes" id="UP000649617">
    <property type="component" value="Unassembled WGS sequence"/>
</dbReference>
<evidence type="ECO:0000313" key="2">
    <source>
        <dbReference type="Proteomes" id="UP000649617"/>
    </source>
</evidence>
<organism evidence="1 2">
    <name type="scientific">Symbiodinium pilosum</name>
    <name type="common">Dinoflagellate</name>
    <dbReference type="NCBI Taxonomy" id="2952"/>
    <lineage>
        <taxon>Eukaryota</taxon>
        <taxon>Sar</taxon>
        <taxon>Alveolata</taxon>
        <taxon>Dinophyceae</taxon>
        <taxon>Suessiales</taxon>
        <taxon>Symbiodiniaceae</taxon>
        <taxon>Symbiodinium</taxon>
    </lineage>
</organism>
<accession>A0A812MFB8</accession>